<dbReference type="SMART" id="SM00256">
    <property type="entry name" value="FBOX"/>
    <property type="match status" value="1"/>
</dbReference>
<comment type="caution">
    <text evidence="2">The sequence shown here is derived from an EMBL/GenBank/DDBJ whole genome shotgun (WGS) entry which is preliminary data.</text>
</comment>
<dbReference type="InterPro" id="IPR001810">
    <property type="entry name" value="F-box_dom"/>
</dbReference>
<name>A0A835ICT7_9MAGN</name>
<dbReference type="Gene3D" id="1.20.1280.50">
    <property type="match status" value="1"/>
</dbReference>
<dbReference type="EMBL" id="JADFTS010000003">
    <property type="protein sequence ID" value="KAF9614357.1"/>
    <property type="molecule type" value="Genomic_DNA"/>
</dbReference>
<dbReference type="CDD" id="cd22157">
    <property type="entry name" value="F-box_AtFBW1-like"/>
    <property type="match status" value="1"/>
</dbReference>
<protein>
    <recommendedName>
        <fullName evidence="1">F-box domain-containing protein</fullName>
    </recommendedName>
</protein>
<proteinExistence type="predicted"/>
<dbReference type="OrthoDB" id="5319261at2759"/>
<dbReference type="Pfam" id="PF00646">
    <property type="entry name" value="F-box"/>
    <property type="match status" value="1"/>
</dbReference>
<organism evidence="2 3">
    <name type="scientific">Coptis chinensis</name>
    <dbReference type="NCBI Taxonomy" id="261450"/>
    <lineage>
        <taxon>Eukaryota</taxon>
        <taxon>Viridiplantae</taxon>
        <taxon>Streptophyta</taxon>
        <taxon>Embryophyta</taxon>
        <taxon>Tracheophyta</taxon>
        <taxon>Spermatophyta</taxon>
        <taxon>Magnoliopsida</taxon>
        <taxon>Ranunculales</taxon>
        <taxon>Ranunculaceae</taxon>
        <taxon>Coptidoideae</taxon>
        <taxon>Coptis</taxon>
    </lineage>
</organism>
<dbReference type="PANTHER" id="PTHR31111">
    <property type="entry name" value="BNAA05G37150D PROTEIN-RELATED"/>
    <property type="match status" value="1"/>
</dbReference>
<dbReference type="InterPro" id="IPR013187">
    <property type="entry name" value="F-box-assoc_dom_typ3"/>
</dbReference>
<dbReference type="Pfam" id="PF08268">
    <property type="entry name" value="FBA_3"/>
    <property type="match status" value="1"/>
</dbReference>
<dbReference type="PROSITE" id="PS50181">
    <property type="entry name" value="FBOX"/>
    <property type="match status" value="1"/>
</dbReference>
<evidence type="ECO:0000313" key="3">
    <source>
        <dbReference type="Proteomes" id="UP000631114"/>
    </source>
</evidence>
<gene>
    <name evidence="2" type="ORF">IFM89_018110</name>
</gene>
<dbReference type="InterPro" id="IPR036047">
    <property type="entry name" value="F-box-like_dom_sf"/>
</dbReference>
<evidence type="ECO:0000259" key="1">
    <source>
        <dbReference type="PROSITE" id="PS50181"/>
    </source>
</evidence>
<dbReference type="SUPFAM" id="SSF81383">
    <property type="entry name" value="F-box domain"/>
    <property type="match status" value="1"/>
</dbReference>
<accession>A0A835ICT7</accession>
<dbReference type="InterPro" id="IPR017451">
    <property type="entry name" value="F-box-assoc_interact_dom"/>
</dbReference>
<sequence length="368" mass="42742">MHNEEEQQVWDNSKFPHEVLVDILRRVPALSLAKFKCVSKHWCSLIHDPSFVSSNLTLAREEGMGFIQIFDKENCFRYYSIDQHGLAKELRLTNNMSYHNSASCNGLLCLRERASNFLRLYNPVTGETIPIPVPIPQQKRKIAGIFNLGLGFNPHSRKYKVVCFTECRPNSLEVYTIGSGGHNTWKSINYPPRFSIDHFKKPIYANGNLCWEWNSCSPGLRTGYTQLRLIAFNLADEQFRVIMGPNINLRHENYWLRELGDSLSFVHTSSYERQRVTLWVLKDYDKQVWLKKLKFQLPFDSKLLNGFIAISNNKTLIKSYDDGCYYLCHYDNQGQLLEVIEVKELAPTNYYVGYHIQSLISFGSIRES</sequence>
<dbReference type="PANTHER" id="PTHR31111:SF134">
    <property type="entry name" value="F-BOX ASSOCIATED INTERACTION DOMAIN-CONTAINING PROTEIN"/>
    <property type="match status" value="1"/>
</dbReference>
<dbReference type="AlphaFoldDB" id="A0A835ICT7"/>
<dbReference type="NCBIfam" id="TIGR01640">
    <property type="entry name" value="F_box_assoc_1"/>
    <property type="match status" value="1"/>
</dbReference>
<reference evidence="2 3" key="1">
    <citation type="submission" date="2020-10" db="EMBL/GenBank/DDBJ databases">
        <title>The Coptis chinensis genome and diversification of protoberbering-type alkaloids.</title>
        <authorList>
            <person name="Wang B."/>
            <person name="Shu S."/>
            <person name="Song C."/>
            <person name="Liu Y."/>
        </authorList>
    </citation>
    <scope>NUCLEOTIDE SEQUENCE [LARGE SCALE GENOMIC DNA]</scope>
    <source>
        <strain evidence="2">HL-2020</strain>
        <tissue evidence="2">Leaf</tissue>
    </source>
</reference>
<dbReference type="Proteomes" id="UP000631114">
    <property type="component" value="Unassembled WGS sequence"/>
</dbReference>
<evidence type="ECO:0000313" key="2">
    <source>
        <dbReference type="EMBL" id="KAF9614357.1"/>
    </source>
</evidence>
<feature type="domain" description="F-box" evidence="1">
    <location>
        <begin position="9"/>
        <end position="56"/>
    </location>
</feature>
<keyword evidence="3" id="KW-1185">Reference proteome</keyword>